<dbReference type="Pfam" id="PF07516">
    <property type="entry name" value="SecA_SW"/>
    <property type="match status" value="1"/>
</dbReference>
<keyword evidence="9 10" id="KW-0472">Membrane</keyword>
<keyword evidence="10" id="KW-0963">Cytoplasm</keyword>
<dbReference type="InterPro" id="IPR036670">
    <property type="entry name" value="SecA_X-link_sf"/>
</dbReference>
<dbReference type="SUPFAM" id="SSF81767">
    <property type="entry name" value="Pre-protein crosslinking domain of SecA"/>
    <property type="match status" value="1"/>
</dbReference>
<dbReference type="GO" id="GO:0005524">
    <property type="term" value="F:ATP binding"/>
    <property type="evidence" value="ECO:0007669"/>
    <property type="project" value="UniProtKB-UniRule"/>
</dbReference>
<gene>
    <name evidence="10 14" type="primary">secA</name>
</gene>
<reference evidence="14" key="1">
    <citation type="journal article" date="2018" name="Genome Biol. Evol.">
        <title>Mitochondrial and Plastid Genomes from Coralline Red Algae Provide Insights into the Incongruent Evolutionary Histories of Organelles.</title>
        <authorList>
            <person name="Lee J."/>
            <person name="Song H.J."/>
            <person name="In Park S."/>
            <person name="Lee Y.M."/>
            <person name="Jeong S.Y."/>
            <person name="Oh Cho T."/>
            <person name="Kim J.H."/>
            <person name="Choi H.G."/>
            <person name="Choi C.G."/>
            <person name="Nelson W.A."/>
            <person name="Fredericq S."/>
            <person name="Bhattacharya D."/>
            <person name="Su Yoon H."/>
        </authorList>
    </citation>
    <scope>NUCLEOTIDE SEQUENCE</scope>
</reference>
<dbReference type="CDD" id="cd17928">
    <property type="entry name" value="DEXDc_SecA"/>
    <property type="match status" value="1"/>
</dbReference>
<dbReference type="InterPro" id="IPR000185">
    <property type="entry name" value="SecA"/>
</dbReference>
<dbReference type="Gene3D" id="3.40.50.300">
    <property type="entry name" value="P-loop containing nucleotide triphosphate hydrolases"/>
    <property type="match status" value="2"/>
</dbReference>
<dbReference type="EMBL" id="MH281627">
    <property type="protein sequence ID" value="AYR05928.1"/>
    <property type="molecule type" value="Genomic_DNA"/>
</dbReference>
<keyword evidence="6 10" id="KW-0653">Protein transport</keyword>
<evidence type="ECO:0000256" key="11">
    <source>
        <dbReference type="RuleBase" id="RU003874"/>
    </source>
</evidence>
<dbReference type="InterPro" id="IPR011130">
    <property type="entry name" value="SecA_preprotein_X-link_dom"/>
</dbReference>
<keyword evidence="4 10" id="KW-0547">Nucleotide-binding</keyword>
<keyword evidence="8 10" id="KW-0811">Translocation</keyword>
<evidence type="ECO:0000313" key="14">
    <source>
        <dbReference type="EMBL" id="AYR05928.1"/>
    </source>
</evidence>
<dbReference type="InterPro" id="IPR011115">
    <property type="entry name" value="SecA_DEAD"/>
</dbReference>
<dbReference type="PROSITE" id="PS51196">
    <property type="entry name" value="SECA_MOTOR_DEAD"/>
    <property type="match status" value="1"/>
</dbReference>
<dbReference type="InterPro" id="IPR011116">
    <property type="entry name" value="SecA_Wing/Scaffold"/>
</dbReference>
<evidence type="ECO:0000256" key="7">
    <source>
        <dbReference type="ARBA" id="ARBA00022967"/>
    </source>
</evidence>
<comment type="function">
    <text evidence="10">Part of the Sec protein translocase complex. Interacts with the SecYEG preprotein conducting channel. Has a central role in coupling the hydrolysis of ATP to the transfer of proteins into and across the cell membrane, serving as an ATP-driven molecular motor driving the stepwise translocation of polypeptide chains across the membrane.</text>
</comment>
<comment type="catalytic activity">
    <reaction evidence="10">
        <text>ATP + H2O + cellular proteinSide 1 = ADP + phosphate + cellular proteinSide 2.</text>
        <dbReference type="EC" id="7.4.2.8"/>
    </reaction>
</comment>
<feature type="binding site" evidence="10">
    <location>
        <position position="76"/>
    </location>
    <ligand>
        <name>ATP</name>
        <dbReference type="ChEBI" id="CHEBI:30616"/>
    </ligand>
</feature>
<dbReference type="InterPro" id="IPR036266">
    <property type="entry name" value="SecA_Wing/Scaffold_sf"/>
</dbReference>
<evidence type="ECO:0000256" key="2">
    <source>
        <dbReference type="ARBA" id="ARBA00007650"/>
    </source>
</evidence>
<feature type="binding site" evidence="10">
    <location>
        <begin position="94"/>
        <end position="98"/>
    </location>
    <ligand>
        <name>ATP</name>
        <dbReference type="ChEBI" id="CHEBI:30616"/>
    </ligand>
</feature>
<evidence type="ECO:0000256" key="5">
    <source>
        <dbReference type="ARBA" id="ARBA00022840"/>
    </source>
</evidence>
<dbReference type="NCBIfam" id="TIGR00963">
    <property type="entry name" value="secA"/>
    <property type="match status" value="1"/>
</dbReference>
<dbReference type="InterPro" id="IPR027417">
    <property type="entry name" value="P-loop_NTPase"/>
</dbReference>
<dbReference type="GO" id="GO:0065002">
    <property type="term" value="P:intracellular protein transmembrane transport"/>
    <property type="evidence" value="ECO:0007669"/>
    <property type="project" value="UniProtKB-UniRule"/>
</dbReference>
<sequence>MKNYKSLEQYQQLINTINTFQKTIETLSDSELKTQTRKLKEKLHKGYTLDHILPEAFATAKEAIKRVLKLNIFDVQILGAIVLHKGQIAEMKTGEGKTIVSILPAYLNCLKNPGIHIITVNDYLAKRDAQWVGAVHEFLNLKVGLIQQNMTKLERQKNYNCDVIYITNSELGFDYLKDNMAIEKKDVVQNEFHYAIIDEVDSILIDEARTPLIISGPSEAKTTKYKEATRIVNQLKHRLDYEIDEKARNIILTDNGIICCEKILKVDNLYNINNPWAQYIINALKAKELFLKDQHYIIRKGEIIIVDEFTGRIMSGRRWSDGLHQAIESKENLRIQNENKTLASITYQNLFLLYNKLSGMTGTAKTEETELDKIYSLEVVTIPTNKTCIRKDLFDLVYKNEYSKWQAVARECLDMNQIGRPVLVGTTNIEKSELLAQMLDSYKLTYNLLNAKPENVDREAEIIAQAGRKYALTISTNMAGRGTDIVLGGNPKLIAKFIFTDFIKTKIYKNRAKDYNLIKDYKQVLKKLETYEKEILNHNIFQDIHLKDINDYIYNIINSTSITDSKQNIIKKIYSTILNEYENISKIEKEEVIKLGGLHVIGTERHESRRIDNQLRGRSGRQGDPGSSRFFLSLDDNLLRIFGGEKIKDLMQSLKIDDNTPIESTILNKSLDTAQKKVESYFYDIRKQLFEYDAVINKQRQAIYAERKKILESYFVRDCIIEYAESTINEILLFYNTDNKPKKNILEDIHKVFNLPYEIDKNFYANLTVYELRNFLYEQLHITYDLKEAYLEQLRPGLIRQLEKYYLLEQIDQAWQEHIEKMTLLRESISWRSYGQQDPLIEYKNEAFHLFINMTIYIRQTVVYLIMRSRLIINSN</sequence>
<geneLocation type="plastid" evidence="14"/>
<dbReference type="PANTHER" id="PTHR30612">
    <property type="entry name" value="SECA INNER MEMBRANE COMPONENT OF SEC PROTEIN SECRETION SYSTEM"/>
    <property type="match status" value="1"/>
</dbReference>
<evidence type="ECO:0000256" key="4">
    <source>
        <dbReference type="ARBA" id="ARBA00022741"/>
    </source>
</evidence>
<keyword evidence="3 10" id="KW-0813">Transport</keyword>
<dbReference type="PANTHER" id="PTHR30612:SF0">
    <property type="entry name" value="CHLOROPLAST PROTEIN-TRANSPORTING ATPASE"/>
    <property type="match status" value="1"/>
</dbReference>
<comment type="subcellular location">
    <subcellularLocation>
        <location evidence="10">Cell membrane</location>
        <topology evidence="10">Peripheral membrane protein</topology>
        <orientation evidence="10">Cytoplasmic side</orientation>
    </subcellularLocation>
    <subcellularLocation>
        <location evidence="10">Cytoplasm</location>
    </subcellularLocation>
    <subcellularLocation>
        <location evidence="1">Membrane</location>
        <topology evidence="1">Peripheral membrane protein</topology>
    </subcellularLocation>
    <text evidence="10">Distribution is 50-50.</text>
</comment>
<organism evidence="14">
    <name type="scientific">Lithothamnion sp</name>
    <dbReference type="NCBI Taxonomy" id="1940749"/>
    <lineage>
        <taxon>Eukaryota</taxon>
        <taxon>Rhodophyta</taxon>
        <taxon>Florideophyceae</taxon>
        <taxon>Corallinophycidae</taxon>
        <taxon>Hapalidiales</taxon>
        <taxon>Hapalidiaceae</taxon>
        <taxon>Melobesioideae</taxon>
        <taxon>Lithothamnion</taxon>
    </lineage>
</organism>
<dbReference type="FunFam" id="3.90.1440.10:FF:000003">
    <property type="entry name" value="Preprotein translocase SecA subunit"/>
    <property type="match status" value="1"/>
</dbReference>
<evidence type="ECO:0000256" key="10">
    <source>
        <dbReference type="HAMAP-Rule" id="MF_01382"/>
    </source>
</evidence>
<proteinExistence type="inferred from homology"/>
<feature type="binding site" evidence="10">
    <location>
        <position position="484"/>
    </location>
    <ligand>
        <name>ATP</name>
        <dbReference type="ChEBI" id="CHEBI:30616"/>
    </ligand>
</feature>
<comment type="similarity">
    <text evidence="2 10 11">Belongs to the SecA family.</text>
</comment>
<dbReference type="Pfam" id="PF21090">
    <property type="entry name" value="P-loop_SecA"/>
    <property type="match status" value="1"/>
</dbReference>
<dbReference type="SUPFAM" id="SSF81886">
    <property type="entry name" value="Helical scaffold and wing domains of SecA"/>
    <property type="match status" value="1"/>
</dbReference>
<protein>
    <recommendedName>
        <fullName evidence="10 11">Protein translocase subunit SecA</fullName>
        <ecNumber evidence="10">7.4.2.8</ecNumber>
    </recommendedName>
</protein>
<dbReference type="Gene3D" id="3.90.1440.10">
    <property type="entry name" value="SecA, preprotein cross-linking domain"/>
    <property type="match status" value="1"/>
</dbReference>
<keyword evidence="7 10" id="KW-1278">Translocase</keyword>
<dbReference type="Gene3D" id="1.10.3060.10">
    <property type="entry name" value="Helical scaffold and wing domains of SecA"/>
    <property type="match status" value="1"/>
</dbReference>
<keyword evidence="5 10" id="KW-0067">ATP-binding</keyword>
<dbReference type="InterPro" id="IPR044722">
    <property type="entry name" value="SecA_SF2_C"/>
</dbReference>
<evidence type="ECO:0000256" key="6">
    <source>
        <dbReference type="ARBA" id="ARBA00022927"/>
    </source>
</evidence>
<evidence type="ECO:0000256" key="1">
    <source>
        <dbReference type="ARBA" id="ARBA00004170"/>
    </source>
</evidence>
<dbReference type="AlphaFoldDB" id="A0A3G3MGH1"/>
<dbReference type="GO" id="GO:0005886">
    <property type="term" value="C:plasma membrane"/>
    <property type="evidence" value="ECO:0007669"/>
    <property type="project" value="UniProtKB-SubCell"/>
</dbReference>
<dbReference type="SMART" id="SM00958">
    <property type="entry name" value="SecA_PP_bind"/>
    <property type="match status" value="1"/>
</dbReference>
<dbReference type="HAMAP" id="MF_01382">
    <property type="entry name" value="SecA"/>
    <property type="match status" value="1"/>
</dbReference>
<evidence type="ECO:0000256" key="8">
    <source>
        <dbReference type="ARBA" id="ARBA00023010"/>
    </source>
</evidence>
<evidence type="ECO:0000256" key="3">
    <source>
        <dbReference type="ARBA" id="ARBA00022448"/>
    </source>
</evidence>
<dbReference type="SUPFAM" id="SSF52540">
    <property type="entry name" value="P-loop containing nucleoside triphosphate hydrolases"/>
    <property type="match status" value="2"/>
</dbReference>
<dbReference type="GO" id="GO:0017038">
    <property type="term" value="P:protein import"/>
    <property type="evidence" value="ECO:0007669"/>
    <property type="project" value="InterPro"/>
</dbReference>
<dbReference type="InterPro" id="IPR014001">
    <property type="entry name" value="Helicase_ATP-bd"/>
</dbReference>
<dbReference type="CDD" id="cd18803">
    <property type="entry name" value="SF2_C_secA"/>
    <property type="match status" value="1"/>
</dbReference>
<dbReference type="SMART" id="SM00957">
    <property type="entry name" value="SecA_DEAD"/>
    <property type="match status" value="1"/>
</dbReference>
<dbReference type="EC" id="7.4.2.8" evidence="10"/>
<evidence type="ECO:0000256" key="9">
    <source>
        <dbReference type="ARBA" id="ARBA00023136"/>
    </source>
</evidence>
<feature type="domain" description="Helicase ATP-binding" evidence="12">
    <location>
        <begin position="78"/>
        <end position="235"/>
    </location>
</feature>
<dbReference type="GO" id="GO:0006605">
    <property type="term" value="P:protein targeting"/>
    <property type="evidence" value="ECO:0007669"/>
    <property type="project" value="UniProtKB-UniRule"/>
</dbReference>
<dbReference type="Pfam" id="PF07517">
    <property type="entry name" value="SecA_DEAD"/>
    <property type="match status" value="1"/>
</dbReference>
<dbReference type="PROSITE" id="PS51192">
    <property type="entry name" value="HELICASE_ATP_BIND_1"/>
    <property type="match status" value="1"/>
</dbReference>
<feature type="domain" description="SecA family profile" evidence="13">
    <location>
        <begin position="1"/>
        <end position="663"/>
    </location>
</feature>
<dbReference type="GO" id="GO:0008564">
    <property type="term" value="F:protein-exporting ATPase activity"/>
    <property type="evidence" value="ECO:0007669"/>
    <property type="project" value="UniProtKB-EC"/>
</dbReference>
<keyword evidence="10" id="KW-1003">Cell membrane</keyword>
<comment type="subunit">
    <text evidence="10">Monomer and homodimer. Part of the essential Sec protein translocation apparatus which comprises SecA, SecYEG and auxiliary proteins SecDF. Other proteins may also be involved.</text>
</comment>
<evidence type="ECO:0000259" key="13">
    <source>
        <dbReference type="PROSITE" id="PS51196"/>
    </source>
</evidence>
<keyword evidence="14" id="KW-0934">Plastid</keyword>
<dbReference type="InterPro" id="IPR014018">
    <property type="entry name" value="SecA_motor_DEAD"/>
</dbReference>
<evidence type="ECO:0000259" key="12">
    <source>
        <dbReference type="PROSITE" id="PS51192"/>
    </source>
</evidence>
<name>A0A3G3MGH1_9FLOR</name>
<dbReference type="GO" id="GO:0005829">
    <property type="term" value="C:cytosol"/>
    <property type="evidence" value="ECO:0007669"/>
    <property type="project" value="TreeGrafter"/>
</dbReference>
<dbReference type="PRINTS" id="PR00906">
    <property type="entry name" value="SECA"/>
</dbReference>
<dbReference type="NCBIfam" id="NF009538">
    <property type="entry name" value="PRK12904.1"/>
    <property type="match status" value="1"/>
</dbReference>
<accession>A0A3G3MGH1</accession>
<dbReference type="Pfam" id="PF01043">
    <property type="entry name" value="SecA_PP_bind"/>
    <property type="match status" value="1"/>
</dbReference>